<comment type="caution">
    <text evidence="1">The sequence shown here is derived from an EMBL/GenBank/DDBJ whole genome shotgun (WGS) entry which is preliminary data.</text>
</comment>
<evidence type="ECO:0000313" key="2">
    <source>
        <dbReference type="Proteomes" id="UP001482620"/>
    </source>
</evidence>
<evidence type="ECO:0000313" key="1">
    <source>
        <dbReference type="EMBL" id="MEQ2247923.1"/>
    </source>
</evidence>
<name>A0ABV0URV3_9TELE</name>
<protein>
    <submittedName>
        <fullName evidence="1">Uncharacterized protein</fullName>
    </submittedName>
</protein>
<keyword evidence="2" id="KW-1185">Reference proteome</keyword>
<dbReference type="Proteomes" id="UP001482620">
    <property type="component" value="Unassembled WGS sequence"/>
</dbReference>
<gene>
    <name evidence="1" type="ORF">ILYODFUR_014104</name>
</gene>
<sequence>MALNPWKVSLEPPYSPQPARLHLPVCICSWHPVRKPSAPDFCFLLNSNGLSCSFWPSAVCPEKSEFLLIYQCECPDDYCVHQSVSHKYFSQPLSVMNV</sequence>
<dbReference type="EMBL" id="JAHRIQ010082273">
    <property type="protein sequence ID" value="MEQ2247923.1"/>
    <property type="molecule type" value="Genomic_DNA"/>
</dbReference>
<organism evidence="1 2">
    <name type="scientific">Ilyodon furcidens</name>
    <name type="common">goldbreast splitfin</name>
    <dbReference type="NCBI Taxonomy" id="33524"/>
    <lineage>
        <taxon>Eukaryota</taxon>
        <taxon>Metazoa</taxon>
        <taxon>Chordata</taxon>
        <taxon>Craniata</taxon>
        <taxon>Vertebrata</taxon>
        <taxon>Euteleostomi</taxon>
        <taxon>Actinopterygii</taxon>
        <taxon>Neopterygii</taxon>
        <taxon>Teleostei</taxon>
        <taxon>Neoteleostei</taxon>
        <taxon>Acanthomorphata</taxon>
        <taxon>Ovalentaria</taxon>
        <taxon>Atherinomorphae</taxon>
        <taxon>Cyprinodontiformes</taxon>
        <taxon>Goodeidae</taxon>
        <taxon>Ilyodon</taxon>
    </lineage>
</organism>
<reference evidence="1 2" key="1">
    <citation type="submission" date="2021-06" db="EMBL/GenBank/DDBJ databases">
        <authorList>
            <person name="Palmer J.M."/>
        </authorList>
    </citation>
    <scope>NUCLEOTIDE SEQUENCE [LARGE SCALE GENOMIC DNA]</scope>
    <source>
        <strain evidence="2">if_2019</strain>
        <tissue evidence="1">Muscle</tissue>
    </source>
</reference>
<accession>A0ABV0URV3</accession>
<proteinExistence type="predicted"/>